<dbReference type="CDD" id="cd02440">
    <property type="entry name" value="AdoMet_MTases"/>
    <property type="match status" value="1"/>
</dbReference>
<dbReference type="Proteomes" id="UP001205105">
    <property type="component" value="Unassembled WGS sequence"/>
</dbReference>
<dbReference type="GO" id="GO:0008757">
    <property type="term" value="F:S-adenosylmethionine-dependent methyltransferase activity"/>
    <property type="evidence" value="ECO:0007669"/>
    <property type="project" value="InterPro"/>
</dbReference>
<accession>A0AAD5DRC3</accession>
<comment type="caution">
    <text evidence="2">The sequence shown here is derived from an EMBL/GenBank/DDBJ whole genome shotgun (WGS) entry which is preliminary data.</text>
</comment>
<proteinExistence type="predicted"/>
<dbReference type="InterPro" id="IPR013216">
    <property type="entry name" value="Methyltransf_11"/>
</dbReference>
<feature type="domain" description="Methyltransferase type 11" evidence="1">
    <location>
        <begin position="98"/>
        <end position="179"/>
    </location>
</feature>
<dbReference type="PANTHER" id="PTHR43591:SF24">
    <property type="entry name" value="2-METHOXY-6-POLYPRENYL-1,4-BENZOQUINOL METHYLASE, MITOCHONDRIAL"/>
    <property type="match status" value="1"/>
</dbReference>
<sequence>MAQAQASAATSRSRRTVHLQDFGAIAAGYTEWVLDRPLTIGLFQAFVDELAPQLSGRPGAKILDVASAAGEPAFTLARALPQARRCLLRQPACMHSCRLGRATVYATDIAVEFVGLAEQRAVRQGLTNVVCQQADAERLAQFGDGSVDAVTCCMGLMFVPNVASAFAAFRRVLRPGGVLGYRLAAGRGGTFLRCP</sequence>
<protein>
    <recommendedName>
        <fullName evidence="1">Methyltransferase type 11 domain-containing protein</fullName>
    </recommendedName>
</protein>
<evidence type="ECO:0000313" key="2">
    <source>
        <dbReference type="EMBL" id="KAI7839039.1"/>
    </source>
</evidence>
<organism evidence="2 3">
    <name type="scientific">Chlorella ohadii</name>
    <dbReference type="NCBI Taxonomy" id="2649997"/>
    <lineage>
        <taxon>Eukaryota</taxon>
        <taxon>Viridiplantae</taxon>
        <taxon>Chlorophyta</taxon>
        <taxon>core chlorophytes</taxon>
        <taxon>Trebouxiophyceae</taxon>
        <taxon>Chlorellales</taxon>
        <taxon>Chlorellaceae</taxon>
        <taxon>Chlorella clade</taxon>
        <taxon>Chlorella</taxon>
    </lineage>
</organism>
<evidence type="ECO:0000259" key="1">
    <source>
        <dbReference type="Pfam" id="PF08241"/>
    </source>
</evidence>
<dbReference type="InterPro" id="IPR029063">
    <property type="entry name" value="SAM-dependent_MTases_sf"/>
</dbReference>
<dbReference type="EMBL" id="JADXDR010000108">
    <property type="protein sequence ID" value="KAI7839039.1"/>
    <property type="molecule type" value="Genomic_DNA"/>
</dbReference>
<keyword evidence="3" id="KW-1185">Reference proteome</keyword>
<dbReference type="AlphaFoldDB" id="A0AAD5DRC3"/>
<dbReference type="PANTHER" id="PTHR43591">
    <property type="entry name" value="METHYLTRANSFERASE"/>
    <property type="match status" value="1"/>
</dbReference>
<gene>
    <name evidence="2" type="ORF">COHA_007181</name>
</gene>
<name>A0AAD5DRC3_9CHLO</name>
<dbReference type="Gene3D" id="3.40.50.150">
    <property type="entry name" value="Vaccinia Virus protein VP39"/>
    <property type="match status" value="1"/>
</dbReference>
<reference evidence="2" key="1">
    <citation type="submission" date="2020-11" db="EMBL/GenBank/DDBJ databases">
        <title>Chlorella ohadii genome sequencing and assembly.</title>
        <authorList>
            <person name="Murik O."/>
            <person name="Treves H."/>
            <person name="Kedem I."/>
            <person name="Shotland Y."/>
            <person name="Kaplan A."/>
        </authorList>
    </citation>
    <scope>NUCLEOTIDE SEQUENCE</scope>
    <source>
        <strain evidence="2">1</strain>
    </source>
</reference>
<dbReference type="SUPFAM" id="SSF53335">
    <property type="entry name" value="S-adenosyl-L-methionine-dependent methyltransferases"/>
    <property type="match status" value="1"/>
</dbReference>
<evidence type="ECO:0000313" key="3">
    <source>
        <dbReference type="Proteomes" id="UP001205105"/>
    </source>
</evidence>
<dbReference type="Pfam" id="PF08241">
    <property type="entry name" value="Methyltransf_11"/>
    <property type="match status" value="1"/>
</dbReference>